<name>A0ABT3B7R2_9CYAN</name>
<dbReference type="EMBL" id="JAOWRF010000405">
    <property type="protein sequence ID" value="MCV3217422.1"/>
    <property type="molecule type" value="Genomic_DNA"/>
</dbReference>
<evidence type="ECO:0000259" key="1">
    <source>
        <dbReference type="Pfam" id="PF05050"/>
    </source>
</evidence>
<dbReference type="Proteomes" id="UP001526143">
    <property type="component" value="Unassembled WGS sequence"/>
</dbReference>
<reference evidence="2 3" key="1">
    <citation type="submission" date="2022-10" db="EMBL/GenBank/DDBJ databases">
        <title>Identification of biosynthetic pathway for the production of the potent trypsin inhibitor radiosumin.</title>
        <authorList>
            <person name="Fewer D.P."/>
            <person name="Delbaje E."/>
            <person name="Ouyang X."/>
            <person name="Agostino P.D."/>
            <person name="Wahlsten M."/>
            <person name="Jokela J."/>
            <person name="Permi P."/>
            <person name="Haapaniemi E."/>
            <person name="Koistinen H."/>
        </authorList>
    </citation>
    <scope>NUCLEOTIDE SEQUENCE [LARGE SCALE GENOMIC DNA]</scope>
    <source>
        <strain evidence="2 3">NIES-515</strain>
    </source>
</reference>
<dbReference type="SUPFAM" id="SSF53335">
    <property type="entry name" value="S-adenosyl-L-methionine-dependent methyltransferases"/>
    <property type="match status" value="1"/>
</dbReference>
<dbReference type="InterPro" id="IPR029063">
    <property type="entry name" value="SAM-dependent_MTases_sf"/>
</dbReference>
<comment type="caution">
    <text evidence="2">The sequence shown here is derived from an EMBL/GenBank/DDBJ whole genome shotgun (WGS) entry which is preliminary data.</text>
</comment>
<organism evidence="2 3">
    <name type="scientific">Plectonema radiosum NIES-515</name>
    <dbReference type="NCBI Taxonomy" id="2986073"/>
    <lineage>
        <taxon>Bacteria</taxon>
        <taxon>Bacillati</taxon>
        <taxon>Cyanobacteriota</taxon>
        <taxon>Cyanophyceae</taxon>
        <taxon>Oscillatoriophycideae</taxon>
        <taxon>Oscillatoriales</taxon>
        <taxon>Microcoleaceae</taxon>
        <taxon>Plectonema</taxon>
    </lineage>
</organism>
<dbReference type="InterPro" id="IPR006342">
    <property type="entry name" value="FkbM_mtfrase"/>
</dbReference>
<dbReference type="PANTHER" id="PTHR34009">
    <property type="entry name" value="PROTEIN STAR"/>
    <property type="match status" value="1"/>
</dbReference>
<protein>
    <submittedName>
        <fullName evidence="2">FkbM family methyltransferase</fullName>
    </submittedName>
</protein>
<dbReference type="GO" id="GO:0008168">
    <property type="term" value="F:methyltransferase activity"/>
    <property type="evidence" value="ECO:0007669"/>
    <property type="project" value="UniProtKB-KW"/>
</dbReference>
<feature type="domain" description="Methyltransferase FkbM" evidence="1">
    <location>
        <begin position="77"/>
        <end position="228"/>
    </location>
</feature>
<dbReference type="PANTHER" id="PTHR34009:SF2">
    <property type="entry name" value="PROTEIN STAR"/>
    <property type="match status" value="1"/>
</dbReference>
<dbReference type="InterPro" id="IPR053202">
    <property type="entry name" value="EGF_Rcpt_Signaling_Reg"/>
</dbReference>
<keyword evidence="2" id="KW-0489">Methyltransferase</keyword>
<keyword evidence="2" id="KW-0808">Transferase</keyword>
<dbReference type="GO" id="GO:0032259">
    <property type="term" value="P:methylation"/>
    <property type="evidence" value="ECO:0007669"/>
    <property type="project" value="UniProtKB-KW"/>
</dbReference>
<dbReference type="Gene3D" id="3.40.50.150">
    <property type="entry name" value="Vaccinia Virus protein VP39"/>
    <property type="match status" value="1"/>
</dbReference>
<gene>
    <name evidence="2" type="ORF">OGM63_28595</name>
</gene>
<accession>A0ABT3B7R2</accession>
<dbReference type="NCBIfam" id="TIGR01444">
    <property type="entry name" value="fkbM_fam"/>
    <property type="match status" value="1"/>
</dbReference>
<proteinExistence type="predicted"/>
<keyword evidence="3" id="KW-1185">Reference proteome</keyword>
<evidence type="ECO:0000313" key="3">
    <source>
        <dbReference type="Proteomes" id="UP001526143"/>
    </source>
</evidence>
<dbReference type="RefSeq" id="WP_263749128.1">
    <property type="nucleotide sequence ID" value="NZ_JAOWRF010000405.1"/>
</dbReference>
<evidence type="ECO:0000313" key="2">
    <source>
        <dbReference type="EMBL" id="MCV3217422.1"/>
    </source>
</evidence>
<dbReference type="Pfam" id="PF05050">
    <property type="entry name" value="Methyltransf_21"/>
    <property type="match status" value="1"/>
</dbReference>
<sequence>MIPPVLSQNRYLSMKSEIFDLIKLLYCGVMMLFFNFKNNFFRLDNKNYKYRKFHSQFGEDRYICENIQLPKKGIFVDIGAGHPIAYSNTYFFEKNDWQGICIDADINQVNLLKTERSKVEWAAISSAEGEIEFFPAFLPELSTTKQKDEYAGLIKIPFKDSVKVPSFRLETILEKHDIGVIDILDIDVEGTELEVWLTFDYEKHRPQIVIIEYYGLGLGDKSEKIKDFFSKLPYQLVHVTCSNLIFVNREREVIS</sequence>